<dbReference type="RefSeq" id="WP_256132015.1">
    <property type="nucleotide sequence ID" value="NZ_JANFXK010000008.1"/>
</dbReference>
<sequence>MKKIKEKLPLLLQNGAIGRGSCFQRQGRPLFRKVDISMEK</sequence>
<keyword evidence="2" id="KW-1185">Reference proteome</keyword>
<evidence type="ECO:0000313" key="1">
    <source>
        <dbReference type="EMBL" id="MCQ4636821.1"/>
    </source>
</evidence>
<comment type="caution">
    <text evidence="1">The sequence shown here is derived from an EMBL/GenBank/DDBJ whole genome shotgun (WGS) entry which is preliminary data.</text>
</comment>
<gene>
    <name evidence="1" type="ORF">NE619_08760</name>
</gene>
<name>A0ABT1RPL1_9FIRM</name>
<accession>A0ABT1RPL1</accession>
<dbReference type="Proteomes" id="UP001524502">
    <property type="component" value="Unassembled WGS sequence"/>
</dbReference>
<proteinExistence type="predicted"/>
<reference evidence="1 2" key="1">
    <citation type="submission" date="2022-06" db="EMBL/GenBank/DDBJ databases">
        <title>Isolation of gut microbiota from human fecal samples.</title>
        <authorList>
            <person name="Pamer E.G."/>
            <person name="Barat B."/>
            <person name="Waligurski E."/>
            <person name="Medina S."/>
            <person name="Paddock L."/>
            <person name="Mostad J."/>
        </authorList>
    </citation>
    <scope>NUCLEOTIDE SEQUENCE [LARGE SCALE GENOMIC DNA]</scope>
    <source>
        <strain evidence="1 2">SL.3.17</strain>
    </source>
</reference>
<protein>
    <submittedName>
        <fullName evidence="1">Uncharacterized protein</fullName>
    </submittedName>
</protein>
<dbReference type="EMBL" id="JANFXK010000008">
    <property type="protein sequence ID" value="MCQ4636821.1"/>
    <property type="molecule type" value="Genomic_DNA"/>
</dbReference>
<evidence type="ECO:0000313" key="2">
    <source>
        <dbReference type="Proteomes" id="UP001524502"/>
    </source>
</evidence>
<organism evidence="1 2">
    <name type="scientific">Anaerovorax odorimutans</name>
    <dbReference type="NCBI Taxonomy" id="109327"/>
    <lineage>
        <taxon>Bacteria</taxon>
        <taxon>Bacillati</taxon>
        <taxon>Bacillota</taxon>
        <taxon>Clostridia</taxon>
        <taxon>Peptostreptococcales</taxon>
        <taxon>Anaerovoracaceae</taxon>
        <taxon>Anaerovorax</taxon>
    </lineage>
</organism>